<evidence type="ECO:0000313" key="1">
    <source>
        <dbReference type="EMBL" id="AOJ10339.1"/>
    </source>
</evidence>
<evidence type="ECO:0000313" key="2">
    <source>
        <dbReference type="Proteomes" id="UP000067711"/>
    </source>
</evidence>
<protein>
    <recommendedName>
        <fullName evidence="3">C1q domain-containing protein</fullName>
    </recommendedName>
</protein>
<organism evidence="1 2">
    <name type="scientific">Burkholderia mayonis</name>
    <dbReference type="NCBI Taxonomy" id="1385591"/>
    <lineage>
        <taxon>Bacteria</taxon>
        <taxon>Pseudomonadati</taxon>
        <taxon>Pseudomonadota</taxon>
        <taxon>Betaproteobacteria</taxon>
        <taxon>Burkholderiales</taxon>
        <taxon>Burkholderiaceae</taxon>
        <taxon>Burkholderia</taxon>
        <taxon>pseudomallei group</taxon>
    </lineage>
</organism>
<gene>
    <name evidence="1" type="ORF">WS71_24325</name>
</gene>
<dbReference type="Proteomes" id="UP000067711">
    <property type="component" value="Chromosome 1"/>
</dbReference>
<evidence type="ECO:0008006" key="3">
    <source>
        <dbReference type="Google" id="ProtNLM"/>
    </source>
</evidence>
<dbReference type="InterPro" id="IPR008983">
    <property type="entry name" value="Tumour_necrosis_fac-like_dom"/>
</dbReference>
<dbReference type="RefSeq" id="WP_066489767.1">
    <property type="nucleotide sequence ID" value="NZ_CP013389.1"/>
</dbReference>
<proteinExistence type="predicted"/>
<dbReference type="EMBL" id="CP013389">
    <property type="protein sequence ID" value="AOJ10339.1"/>
    <property type="molecule type" value="Genomic_DNA"/>
</dbReference>
<reference evidence="1 2" key="1">
    <citation type="submission" date="2015-12" db="EMBL/GenBank/DDBJ databases">
        <title>Diversity of Burkholderia near neighbor genomes.</title>
        <authorList>
            <person name="Sahl J."/>
            <person name="Wagner D."/>
            <person name="Keim P."/>
        </authorList>
    </citation>
    <scope>NUCLEOTIDE SEQUENCE [LARGE SCALE GENOMIC DNA]</scope>
    <source>
        <strain evidence="1 2">BDU8</strain>
    </source>
</reference>
<dbReference type="AlphaFoldDB" id="A0A1B4G325"/>
<dbReference type="Gene3D" id="2.60.120.40">
    <property type="match status" value="1"/>
</dbReference>
<accession>A0A1B4G325</accession>
<dbReference type="SUPFAM" id="SSF49842">
    <property type="entry name" value="TNF-like"/>
    <property type="match status" value="1"/>
</dbReference>
<name>A0A1B4G325_9BURK</name>
<sequence length="308" mass="31624">MTLKITISTPPANRQELSEALGGNPAAVRRFEAMTRDITINLPGEIEEVNGTAEGGLALAQLVQKLLSALDTEVHSASSIASMIAAVAARLAADDGGALAPVPVQVTIEESASPVAVSLSAPAAEDVSDVLGALLGFIQRAFADPPALGSDLPAPVAATTLSAAGNEALTYGSAGGQSIPNNTATTLTGWTQITDRLNANFNASSGVYTALATGYYLVSAQIIFNTVPPAVIGDQFDLYVLVNGTVEVVASKFAESTTSNYQPVSMAARLFQLNAGDQLELQAFQNSGVGCTLMATSAENWLTIAQIP</sequence>